<feature type="transmembrane region" description="Helical" evidence="2">
    <location>
        <begin position="1165"/>
        <end position="1183"/>
    </location>
</feature>
<protein>
    <submittedName>
        <fullName evidence="3">Tetratricopeptide repeat family</fullName>
    </submittedName>
</protein>
<evidence type="ECO:0000256" key="2">
    <source>
        <dbReference type="SAM" id="Phobius"/>
    </source>
</evidence>
<accession>A0AAW0A5E8</accession>
<evidence type="ECO:0000256" key="1">
    <source>
        <dbReference type="SAM" id="MobiDB-lite"/>
    </source>
</evidence>
<reference evidence="3 4" key="1">
    <citation type="journal article" date="2024" name="J Genomics">
        <title>Draft genome sequencing and assembly of Favolaschia claudopus CIRM-BRFM 2984 isolated from oak limbs.</title>
        <authorList>
            <person name="Navarro D."/>
            <person name="Drula E."/>
            <person name="Chaduli D."/>
            <person name="Cazenave R."/>
            <person name="Ahrendt S."/>
            <person name="Wang J."/>
            <person name="Lipzen A."/>
            <person name="Daum C."/>
            <person name="Barry K."/>
            <person name="Grigoriev I.V."/>
            <person name="Favel A."/>
            <person name="Rosso M.N."/>
            <person name="Martin F."/>
        </authorList>
    </citation>
    <scope>NUCLEOTIDE SEQUENCE [LARGE SCALE GENOMIC DNA]</scope>
    <source>
        <strain evidence="3 4">CIRM-BRFM 2984</strain>
    </source>
</reference>
<dbReference type="SUPFAM" id="SSF48452">
    <property type="entry name" value="TPR-like"/>
    <property type="match status" value="1"/>
</dbReference>
<keyword evidence="2" id="KW-0812">Transmembrane</keyword>
<keyword evidence="4" id="KW-1185">Reference proteome</keyword>
<dbReference type="InterPro" id="IPR059179">
    <property type="entry name" value="MLKL-like_MCAfunc"/>
</dbReference>
<feature type="region of interest" description="Disordered" evidence="1">
    <location>
        <begin position="1096"/>
        <end position="1117"/>
    </location>
</feature>
<dbReference type="Gene3D" id="1.25.40.10">
    <property type="entry name" value="Tetratricopeptide repeat domain"/>
    <property type="match status" value="2"/>
</dbReference>
<keyword evidence="2" id="KW-0472">Membrane</keyword>
<dbReference type="Proteomes" id="UP001362999">
    <property type="component" value="Unassembled WGS sequence"/>
</dbReference>
<keyword evidence="2" id="KW-1133">Transmembrane helix</keyword>
<dbReference type="Pfam" id="PF13374">
    <property type="entry name" value="TPR_10"/>
    <property type="match status" value="1"/>
</dbReference>
<dbReference type="InterPro" id="IPR011990">
    <property type="entry name" value="TPR-like_helical_dom_sf"/>
</dbReference>
<dbReference type="AlphaFoldDB" id="A0AAW0A5E8"/>
<dbReference type="EMBL" id="JAWWNJ010000083">
    <property type="protein sequence ID" value="KAK7001276.1"/>
    <property type="molecule type" value="Genomic_DNA"/>
</dbReference>
<name>A0AAW0A5E8_9AGAR</name>
<proteinExistence type="predicted"/>
<evidence type="ECO:0000313" key="4">
    <source>
        <dbReference type="Proteomes" id="UP001362999"/>
    </source>
</evidence>
<gene>
    <name evidence="3" type="ORF">R3P38DRAFT_1789553</name>
</gene>
<comment type="caution">
    <text evidence="3">The sequence shown here is derived from an EMBL/GenBank/DDBJ whole genome shotgun (WGS) entry which is preliminary data.</text>
</comment>
<evidence type="ECO:0000313" key="3">
    <source>
        <dbReference type="EMBL" id="KAK7001276.1"/>
    </source>
</evidence>
<organism evidence="3 4">
    <name type="scientific">Favolaschia claudopus</name>
    <dbReference type="NCBI Taxonomy" id="2862362"/>
    <lineage>
        <taxon>Eukaryota</taxon>
        <taxon>Fungi</taxon>
        <taxon>Dikarya</taxon>
        <taxon>Basidiomycota</taxon>
        <taxon>Agaricomycotina</taxon>
        <taxon>Agaricomycetes</taxon>
        <taxon>Agaricomycetidae</taxon>
        <taxon>Agaricales</taxon>
        <taxon>Marasmiineae</taxon>
        <taxon>Mycenaceae</taxon>
        <taxon>Favolaschia</taxon>
    </lineage>
</organism>
<sequence>MLDPLTVTTTIVTLATFIKDLIELGECIRNSIEKVGENRRQIRELAQDIVRTLYDLASLTRGKEGAFRGPELLGALESLKAEMLYVHSKCLKISPKQLPGLQGIPSHLRTWRKRDDLEKKIARLRERVNKCLLQFNAFSAARTELVALEVANIALRIEQRLILDNVESRVNARRLERLMAPFMLESEFGQRKLRETAERISVDSSFQGLEYQYMSAQLRSLINSVKPLLACGDLSLVDSVKFGPLSFVLVNPAQATPSHALSHILGIVVAIHSRDHASLMGLLMTANDKLPVCLRFAGMYSEASIWGHFGIDLLHYIMKRGCDIGILPHIAYALAELSRAHNHQFEFDAATGFSQQSVALWVEVLHLLPEADNRIGYLDSMLIHAKNLLAKEDKTTALSTAQDAVSLARPMAKALAEVIVSRGTPLTCREQCDTDDFCEAFFVLAQVLSSLDRPLDSYEVFLEGSRIACSLPNFGYHPNHWGSYIDSFLNVICKVAEDGRLSLSMLADCVDLFQNLARIYPKEFSSGFLRVLHAFAYFSKLPHSSHSTEKIRLFLEPSDHDIPPAIEIATCIPMDSSVLADAMRLFFAETWQNSTVPLIQNILVAHFPQAIETLRAVVQSFVFEKFISTWVLHIGCTVLPNLSPAHYVALLRVLVEAVQCEGFRAVLDTLNFDEWETNFAPYFERVCGHAVRFGVVDEGITFCQEEFSGLWVLLLCDAARFPDAVEVVTRKGLRFPESVDLAPGSPDLALWVVKAHILQRVGRHKEGLQHLKMGAAYGIRKFWSDRPTFDFQLYFLLSQLAWAWGQIGEPTKALQHAEKVVAACQDVDTEDAAAEAILCVQIHSLTTHSNCLATVGRSDEGLESARQAVSLYTEYSQHLWKDTFIFTIRGQELGGNAFFALSLRLLAVDDNEEALSTSRRAIELYRELVSLAPGHLPTLARGLRHLACILWLLGRQNEATTASEEAVDILRRVVEPETYLLPLLADALDELAGYLSKRGDSSSASTANAEAAEARIKFASLPPEPEWLFERLEEEDSEDADWWEWEPEKYHDALEDPASIRVVSSEDEAEVESNASYEDALETTVLLDDEVQTVAAETPENQCRSTSSEDDTNKSSINKLDDLSVGEIGTIVAQEASDGSENQMLSKQVEISLKLSMPRSTLTDFIWWSLLLLLTILFALMYARVV</sequence>
<dbReference type="CDD" id="cd21037">
    <property type="entry name" value="MLKL_NTD"/>
    <property type="match status" value="1"/>
</dbReference>